<dbReference type="EMBL" id="BKCJ011091149">
    <property type="protein sequence ID" value="GFC83761.1"/>
    <property type="molecule type" value="Genomic_DNA"/>
</dbReference>
<feature type="region of interest" description="Disordered" evidence="1">
    <location>
        <begin position="1"/>
        <end position="48"/>
    </location>
</feature>
<dbReference type="AlphaFoldDB" id="A0A699RMC5"/>
<proteinExistence type="predicted"/>
<organism evidence="2">
    <name type="scientific">Tanacetum cinerariifolium</name>
    <name type="common">Dalmatian daisy</name>
    <name type="synonym">Chrysanthemum cinerariifolium</name>
    <dbReference type="NCBI Taxonomy" id="118510"/>
    <lineage>
        <taxon>Eukaryota</taxon>
        <taxon>Viridiplantae</taxon>
        <taxon>Streptophyta</taxon>
        <taxon>Embryophyta</taxon>
        <taxon>Tracheophyta</taxon>
        <taxon>Spermatophyta</taxon>
        <taxon>Magnoliopsida</taxon>
        <taxon>eudicotyledons</taxon>
        <taxon>Gunneridae</taxon>
        <taxon>Pentapetalae</taxon>
        <taxon>asterids</taxon>
        <taxon>campanulids</taxon>
        <taxon>Asterales</taxon>
        <taxon>Asteraceae</taxon>
        <taxon>Asteroideae</taxon>
        <taxon>Anthemideae</taxon>
        <taxon>Anthemidinae</taxon>
        <taxon>Tanacetum</taxon>
    </lineage>
</organism>
<evidence type="ECO:0000313" key="2">
    <source>
        <dbReference type="EMBL" id="GFC83761.1"/>
    </source>
</evidence>
<accession>A0A699RMC5</accession>
<gene>
    <name evidence="2" type="ORF">Tci_855731</name>
</gene>
<sequence>RGHVSGAAHAALPRHARQAAGALPREPRPRFQPGLRGRKRRRRAPGLAARPGPVWARLPVGALLFAGARATESPGAGRLPAAIWARAAALIGPFASGRLAGAVRRVWHQPTLHRLSPHCHRAGQPPQFAGNRGRRQPRLQQPRWQPSAGLHGGGHALRHTAAQKGRTV</sequence>
<evidence type="ECO:0000256" key="1">
    <source>
        <dbReference type="SAM" id="MobiDB-lite"/>
    </source>
</evidence>
<feature type="compositionally biased region" description="Low complexity" evidence="1">
    <location>
        <begin position="138"/>
        <end position="149"/>
    </location>
</feature>
<name>A0A699RMC5_TANCI</name>
<feature type="non-terminal residue" evidence="2">
    <location>
        <position position="1"/>
    </location>
</feature>
<comment type="caution">
    <text evidence="2">The sequence shown here is derived from an EMBL/GenBank/DDBJ whole genome shotgun (WGS) entry which is preliminary data.</text>
</comment>
<reference evidence="2" key="1">
    <citation type="journal article" date="2019" name="Sci. Rep.">
        <title>Draft genome of Tanacetum cinerariifolium, the natural source of mosquito coil.</title>
        <authorList>
            <person name="Yamashiro T."/>
            <person name="Shiraishi A."/>
            <person name="Satake H."/>
            <person name="Nakayama K."/>
        </authorList>
    </citation>
    <scope>NUCLEOTIDE SEQUENCE</scope>
</reference>
<protein>
    <submittedName>
        <fullName evidence="2">Uncharacterized protein</fullName>
    </submittedName>
</protein>
<feature type="region of interest" description="Disordered" evidence="1">
    <location>
        <begin position="115"/>
        <end position="168"/>
    </location>
</feature>